<dbReference type="InterPro" id="IPR051015">
    <property type="entry name" value="EvgA-like"/>
</dbReference>
<dbReference type="InterPro" id="IPR016032">
    <property type="entry name" value="Sig_transdc_resp-reg_C-effctor"/>
</dbReference>
<evidence type="ECO:0000313" key="8">
    <source>
        <dbReference type="Proteomes" id="UP001161390"/>
    </source>
</evidence>
<dbReference type="PANTHER" id="PTHR45566">
    <property type="entry name" value="HTH-TYPE TRANSCRIPTIONAL REGULATOR YHJB-RELATED"/>
    <property type="match status" value="1"/>
</dbReference>
<dbReference type="CDD" id="cd06170">
    <property type="entry name" value="LuxR_C_like"/>
    <property type="match status" value="1"/>
</dbReference>
<dbReference type="Proteomes" id="UP001161390">
    <property type="component" value="Unassembled WGS sequence"/>
</dbReference>
<feature type="domain" description="Response regulatory" evidence="6">
    <location>
        <begin position="4"/>
        <end position="120"/>
    </location>
</feature>
<evidence type="ECO:0000256" key="2">
    <source>
        <dbReference type="ARBA" id="ARBA00023125"/>
    </source>
</evidence>
<organism evidence="7 8">
    <name type="scientific">Algimonas porphyrae</name>
    <dbReference type="NCBI Taxonomy" id="1128113"/>
    <lineage>
        <taxon>Bacteria</taxon>
        <taxon>Pseudomonadati</taxon>
        <taxon>Pseudomonadota</taxon>
        <taxon>Alphaproteobacteria</taxon>
        <taxon>Maricaulales</taxon>
        <taxon>Robiginitomaculaceae</taxon>
        <taxon>Algimonas</taxon>
    </lineage>
</organism>
<gene>
    <name evidence="7" type="ORF">GCM10007854_23260</name>
</gene>
<reference evidence="7" key="1">
    <citation type="journal article" date="2014" name="Int. J. Syst. Evol. Microbiol.">
        <title>Complete genome of a new Firmicutes species belonging to the dominant human colonic microbiota ('Ruminococcus bicirculans') reveals two chromosomes and a selective capacity to utilize plant glucans.</title>
        <authorList>
            <consortium name="NISC Comparative Sequencing Program"/>
            <person name="Wegmann U."/>
            <person name="Louis P."/>
            <person name="Goesmann A."/>
            <person name="Henrissat B."/>
            <person name="Duncan S.H."/>
            <person name="Flint H.J."/>
        </authorList>
    </citation>
    <scope>NUCLEOTIDE SEQUENCE</scope>
    <source>
        <strain evidence="7">NBRC 108216</strain>
    </source>
</reference>
<comment type="caution">
    <text evidence="7">The sequence shown here is derived from an EMBL/GenBank/DDBJ whole genome shotgun (WGS) entry which is preliminary data.</text>
</comment>
<keyword evidence="8" id="KW-1185">Reference proteome</keyword>
<dbReference type="SUPFAM" id="SSF52172">
    <property type="entry name" value="CheY-like"/>
    <property type="match status" value="1"/>
</dbReference>
<dbReference type="Gene3D" id="3.40.50.2300">
    <property type="match status" value="1"/>
</dbReference>
<dbReference type="Pfam" id="PF00196">
    <property type="entry name" value="GerE"/>
    <property type="match status" value="1"/>
</dbReference>
<dbReference type="RefSeq" id="WP_284372846.1">
    <property type="nucleotide sequence ID" value="NZ_BSNJ01000005.1"/>
</dbReference>
<dbReference type="GO" id="GO:0003677">
    <property type="term" value="F:DNA binding"/>
    <property type="evidence" value="ECO:0007669"/>
    <property type="project" value="UniProtKB-KW"/>
</dbReference>
<evidence type="ECO:0000256" key="3">
    <source>
        <dbReference type="PROSITE-ProRule" id="PRU00169"/>
    </source>
</evidence>
<keyword evidence="2 7" id="KW-0238">DNA-binding</keyword>
<accession>A0ABQ5V1F6</accession>
<evidence type="ECO:0000313" key="7">
    <source>
        <dbReference type="EMBL" id="GLQ21371.1"/>
    </source>
</evidence>
<dbReference type="PROSITE" id="PS50043">
    <property type="entry name" value="HTH_LUXR_2"/>
    <property type="match status" value="1"/>
</dbReference>
<feature type="domain" description="HTH luxR-type" evidence="5">
    <location>
        <begin position="138"/>
        <end position="203"/>
    </location>
</feature>
<dbReference type="SMART" id="SM00421">
    <property type="entry name" value="HTH_LUXR"/>
    <property type="match status" value="1"/>
</dbReference>
<dbReference type="PRINTS" id="PR00038">
    <property type="entry name" value="HTHLUXR"/>
</dbReference>
<sequence length="239" mass="26445">MFSSVIICDDHPIFRDGIKVSLQAVFDTLEIRETNHLQELNAALSDSVPQLLLLDVFFAGLEPEPGIRELRQTYPWMKILLISMLTKEGAIERLLNAGADGFVSKTAPPGSLELALRDLLNDKRPIYLPQSDDAVLPSGNMVENLPTRQAQVLHYICLGMSNKEMAVEMGLSASTVRAHVSALFGKLGVNNRTEAASYGVRYGVLAYSGSHKEYCRFIGPQRDENPDENASSADRVYFE</sequence>
<dbReference type="SUPFAM" id="SSF46894">
    <property type="entry name" value="C-terminal effector domain of the bipartite response regulators"/>
    <property type="match status" value="1"/>
</dbReference>
<dbReference type="PANTHER" id="PTHR45566:SF2">
    <property type="entry name" value="NARL SUBFAMILY"/>
    <property type="match status" value="1"/>
</dbReference>
<dbReference type="InterPro" id="IPR001789">
    <property type="entry name" value="Sig_transdc_resp-reg_receiver"/>
</dbReference>
<dbReference type="EMBL" id="BSNJ01000005">
    <property type="protein sequence ID" value="GLQ21371.1"/>
    <property type="molecule type" value="Genomic_DNA"/>
</dbReference>
<protein>
    <submittedName>
        <fullName evidence="7">DNA-binding response regulator</fullName>
    </submittedName>
</protein>
<reference evidence="7" key="2">
    <citation type="submission" date="2023-01" db="EMBL/GenBank/DDBJ databases">
        <title>Draft genome sequence of Algimonas porphyrae strain NBRC 108216.</title>
        <authorList>
            <person name="Sun Q."/>
            <person name="Mori K."/>
        </authorList>
    </citation>
    <scope>NUCLEOTIDE SEQUENCE</scope>
    <source>
        <strain evidence="7">NBRC 108216</strain>
    </source>
</reference>
<dbReference type="InterPro" id="IPR011006">
    <property type="entry name" value="CheY-like_superfamily"/>
</dbReference>
<dbReference type="InterPro" id="IPR058245">
    <property type="entry name" value="NreC/VraR/RcsB-like_REC"/>
</dbReference>
<feature type="modified residue" description="4-aspartylphosphate" evidence="3">
    <location>
        <position position="55"/>
    </location>
</feature>
<dbReference type="PROSITE" id="PS50110">
    <property type="entry name" value="RESPONSE_REGULATORY"/>
    <property type="match status" value="1"/>
</dbReference>
<keyword evidence="1 3" id="KW-0597">Phosphoprotein</keyword>
<feature type="region of interest" description="Disordered" evidence="4">
    <location>
        <begin position="219"/>
        <end position="239"/>
    </location>
</feature>
<evidence type="ECO:0000259" key="6">
    <source>
        <dbReference type="PROSITE" id="PS50110"/>
    </source>
</evidence>
<dbReference type="CDD" id="cd17535">
    <property type="entry name" value="REC_NarL-like"/>
    <property type="match status" value="1"/>
</dbReference>
<dbReference type="SMART" id="SM00448">
    <property type="entry name" value="REC"/>
    <property type="match status" value="1"/>
</dbReference>
<evidence type="ECO:0000256" key="4">
    <source>
        <dbReference type="SAM" id="MobiDB-lite"/>
    </source>
</evidence>
<dbReference type="InterPro" id="IPR000792">
    <property type="entry name" value="Tscrpt_reg_LuxR_C"/>
</dbReference>
<name>A0ABQ5V1F6_9PROT</name>
<proteinExistence type="predicted"/>
<evidence type="ECO:0000259" key="5">
    <source>
        <dbReference type="PROSITE" id="PS50043"/>
    </source>
</evidence>
<dbReference type="Pfam" id="PF00072">
    <property type="entry name" value="Response_reg"/>
    <property type="match status" value="1"/>
</dbReference>
<evidence type="ECO:0000256" key="1">
    <source>
        <dbReference type="ARBA" id="ARBA00022553"/>
    </source>
</evidence>